<dbReference type="Proteomes" id="UP000440578">
    <property type="component" value="Unassembled WGS sequence"/>
</dbReference>
<keyword evidence="2" id="KW-1185">Reference proteome</keyword>
<protein>
    <submittedName>
        <fullName evidence="1">Uncharacterized protein</fullName>
    </submittedName>
</protein>
<gene>
    <name evidence="1" type="ORF">FJT64_004714</name>
</gene>
<evidence type="ECO:0000313" key="2">
    <source>
        <dbReference type="Proteomes" id="UP000440578"/>
    </source>
</evidence>
<reference evidence="1 2" key="1">
    <citation type="submission" date="2019-07" db="EMBL/GenBank/DDBJ databases">
        <title>Draft genome assembly of a fouling barnacle, Amphibalanus amphitrite (Darwin, 1854): The first reference genome for Thecostraca.</title>
        <authorList>
            <person name="Kim W."/>
        </authorList>
    </citation>
    <scope>NUCLEOTIDE SEQUENCE [LARGE SCALE GENOMIC DNA]</scope>
    <source>
        <strain evidence="1">SNU_AA5</strain>
        <tissue evidence="1">Soma without cirri and trophi</tissue>
    </source>
</reference>
<organism evidence="1 2">
    <name type="scientific">Amphibalanus amphitrite</name>
    <name type="common">Striped barnacle</name>
    <name type="synonym">Balanus amphitrite</name>
    <dbReference type="NCBI Taxonomy" id="1232801"/>
    <lineage>
        <taxon>Eukaryota</taxon>
        <taxon>Metazoa</taxon>
        <taxon>Ecdysozoa</taxon>
        <taxon>Arthropoda</taxon>
        <taxon>Crustacea</taxon>
        <taxon>Multicrustacea</taxon>
        <taxon>Cirripedia</taxon>
        <taxon>Thoracica</taxon>
        <taxon>Thoracicalcarea</taxon>
        <taxon>Balanomorpha</taxon>
        <taxon>Balanoidea</taxon>
        <taxon>Balanidae</taxon>
        <taxon>Amphibalaninae</taxon>
        <taxon>Amphibalanus</taxon>
    </lineage>
</organism>
<name>A0A6A4VUV2_AMPAM</name>
<accession>A0A6A4VUV2</accession>
<dbReference type="EMBL" id="VIIS01001461">
    <property type="protein sequence ID" value="KAF0297905.1"/>
    <property type="molecule type" value="Genomic_DNA"/>
</dbReference>
<dbReference type="OrthoDB" id="6336300at2759"/>
<evidence type="ECO:0000313" key="1">
    <source>
        <dbReference type="EMBL" id="KAF0297905.1"/>
    </source>
</evidence>
<sequence>MGRLCCAWLTDQRFTMKMIEEEISADTQSRDPEKTSRDLFGVQLEVTGLLLEAERRRLVLLQAELAVTSQNRTSFSRKQLEQRQLLDSISSSFNSDTIILSMAFNTRNAMLEVQI</sequence>
<comment type="caution">
    <text evidence="1">The sequence shown here is derived from an EMBL/GenBank/DDBJ whole genome shotgun (WGS) entry which is preliminary data.</text>
</comment>
<proteinExistence type="predicted"/>
<dbReference type="AlphaFoldDB" id="A0A6A4VUV2"/>